<evidence type="ECO:0000256" key="4">
    <source>
        <dbReference type="ARBA" id="ARBA00018586"/>
    </source>
</evidence>
<comment type="subcellular location">
    <subcellularLocation>
        <location evidence="1">Cell inner membrane</location>
        <topology evidence="1">Multi-pass membrane protein</topology>
    </subcellularLocation>
    <subcellularLocation>
        <location evidence="2">Secreted</location>
    </subcellularLocation>
</comment>
<keyword evidence="11" id="KW-1133">Transmembrane helix</keyword>
<dbReference type="EMBL" id="LC545852">
    <property type="protein sequence ID" value="BCG07132.1"/>
    <property type="molecule type" value="Genomic_DNA"/>
</dbReference>
<dbReference type="Pfam" id="PF05513">
    <property type="entry name" value="TraA"/>
    <property type="match status" value="1"/>
</dbReference>
<reference evidence="13" key="1">
    <citation type="submission" date="2016-05" db="EMBL/GenBank/DDBJ databases">
        <authorList>
            <person name="Lavstsen T."/>
            <person name="Jespersen J.S."/>
        </authorList>
    </citation>
    <scope>NUCLEOTIDE SEQUENCE</scope>
    <source>
        <strain evidence="13">PWN146_assembly</strain>
    </source>
</reference>
<keyword evidence="8" id="KW-0184">Conjugation</keyword>
<dbReference type="InterPro" id="IPR008873">
    <property type="entry name" value="TraA"/>
</dbReference>
<evidence type="ECO:0000256" key="5">
    <source>
        <dbReference type="ARBA" id="ARBA00022475"/>
    </source>
</evidence>
<comment type="similarity">
    <text evidence="3">Belongs to the TraA family.</text>
</comment>
<dbReference type="GO" id="GO:0005886">
    <property type="term" value="C:plasma membrane"/>
    <property type="evidence" value="ECO:0007669"/>
    <property type="project" value="UniProtKB-SubCell"/>
</dbReference>
<geneLocation type="plasmid" evidence="12">
    <name>pSm10-1</name>
</geneLocation>
<evidence type="ECO:0000256" key="1">
    <source>
        <dbReference type="ARBA" id="ARBA00004429"/>
    </source>
</evidence>
<feature type="transmembrane region" description="Helical" evidence="11">
    <location>
        <begin position="76"/>
        <end position="95"/>
    </location>
</feature>
<gene>
    <name evidence="13" type="primary">traA_2</name>
    <name evidence="12" type="synonym">traA</name>
    <name evidence="13" type="ORF">PWN146_05259</name>
</gene>
<keyword evidence="11" id="KW-0812">Transmembrane</keyword>
<organism evidence="13">
    <name type="scientific">Serratia marcescens</name>
    <dbReference type="NCBI Taxonomy" id="615"/>
    <lineage>
        <taxon>Bacteria</taxon>
        <taxon>Pseudomonadati</taxon>
        <taxon>Pseudomonadota</taxon>
        <taxon>Gammaproteobacteria</taxon>
        <taxon>Enterobacterales</taxon>
        <taxon>Yersiniaceae</taxon>
        <taxon>Serratia</taxon>
    </lineage>
</organism>
<accession>A0A1C3HN73</accession>
<evidence type="ECO:0000256" key="6">
    <source>
        <dbReference type="ARBA" id="ARBA00022519"/>
    </source>
</evidence>
<reference evidence="12" key="2">
    <citation type="journal article" date="2021" name="J Glob Antimicrob Resist">
        <title>Genomic characterization and epidemiology of nosocomial Serratia marcescens isolates resistant to ceftazidime and their plasmids mediating rare blaTEM-61.</title>
        <authorList>
            <person name="Hayashi W."/>
            <person name="Yoshida S."/>
            <person name="Izumi K."/>
            <person name="Koide S."/>
            <person name="Soga E."/>
            <person name="Takizawa S."/>
            <person name="Arakawa Y."/>
            <person name="Nagano Y."/>
            <person name="Nagano N."/>
        </authorList>
    </citation>
    <scope>NUCLEOTIDE SEQUENCE</scope>
    <source>
        <strain evidence="12">Sm10</strain>
        <plasmid evidence="12">pSm10-1</plasmid>
    </source>
</reference>
<evidence type="ECO:0000256" key="3">
    <source>
        <dbReference type="ARBA" id="ARBA00009586"/>
    </source>
</evidence>
<evidence type="ECO:0000313" key="13">
    <source>
        <dbReference type="EMBL" id="SAY46490.1"/>
    </source>
</evidence>
<dbReference type="AlphaFoldDB" id="A0A1C3HN73"/>
<evidence type="ECO:0000256" key="11">
    <source>
        <dbReference type="SAM" id="Phobius"/>
    </source>
</evidence>
<evidence type="ECO:0000256" key="8">
    <source>
        <dbReference type="ARBA" id="ARBA00022971"/>
    </source>
</evidence>
<keyword evidence="9 11" id="KW-0472">Membrane</keyword>
<feature type="transmembrane region" description="Helical" evidence="11">
    <location>
        <begin position="102"/>
        <end position="120"/>
    </location>
</feature>
<comment type="subunit">
    <text evidence="10">Monomer. Interacts with itself to form filaments; also interacts with TraQ.</text>
</comment>
<protein>
    <recommendedName>
        <fullName evidence="4">Pilin</fullName>
    </recommendedName>
</protein>
<dbReference type="GO" id="GO:0005576">
    <property type="term" value="C:extracellular region"/>
    <property type="evidence" value="ECO:0007669"/>
    <property type="project" value="UniProtKB-SubCell"/>
</dbReference>
<keyword evidence="12" id="KW-0614">Plasmid</keyword>
<name>A0A1C3HN73_SERMA</name>
<evidence type="ECO:0000256" key="7">
    <source>
        <dbReference type="ARBA" id="ARBA00022525"/>
    </source>
</evidence>
<proteinExistence type="inferred from homology"/>
<keyword evidence="5" id="KW-1003">Cell membrane</keyword>
<dbReference type="RefSeq" id="WP_038883520.1">
    <property type="nucleotide sequence ID" value="NZ_AP019010.1"/>
</dbReference>
<keyword evidence="7" id="KW-0964">Secreted</keyword>
<evidence type="ECO:0000313" key="12">
    <source>
        <dbReference type="EMBL" id="BCG07132.1"/>
    </source>
</evidence>
<dbReference type="EMBL" id="LT575491">
    <property type="protein sequence ID" value="SAY46490.1"/>
    <property type="molecule type" value="Genomic_DNA"/>
</dbReference>
<evidence type="ECO:0000256" key="9">
    <source>
        <dbReference type="ARBA" id="ARBA00023136"/>
    </source>
</evidence>
<evidence type="ECO:0000256" key="2">
    <source>
        <dbReference type="ARBA" id="ARBA00004613"/>
    </source>
</evidence>
<sequence length="121" mass="12896">MNASLSAQGSAIAQRQGISLSKMFSRQRVVNFLKLVLPFAVLTALFPQLALAAGASGDLLKTGDDTVKQTAGSGSTMYKWIILGEVVTGLCLYVFTHSFKFLFGFIILSIIGNVGMKVAGY</sequence>
<evidence type="ECO:0000256" key="10">
    <source>
        <dbReference type="ARBA" id="ARBA00026027"/>
    </source>
</evidence>
<keyword evidence="6" id="KW-0997">Cell inner membrane</keyword>
<dbReference type="NCBIfam" id="TIGR02758">
    <property type="entry name" value="TraA_TIGR"/>
    <property type="match status" value="1"/>
</dbReference>